<accession>A0A1L9BHS6</accession>
<proteinExistence type="predicted"/>
<feature type="coiled-coil region" evidence="1">
    <location>
        <begin position="85"/>
        <end position="116"/>
    </location>
</feature>
<dbReference type="Proteomes" id="UP000182229">
    <property type="component" value="Unassembled WGS sequence"/>
</dbReference>
<protein>
    <submittedName>
        <fullName evidence="2">Uncharacterized protein</fullName>
    </submittedName>
</protein>
<dbReference type="OrthoDB" id="5516135at2"/>
<dbReference type="AlphaFoldDB" id="A0A1L9BHS6"/>
<gene>
    <name evidence="2" type="ORF">BON30_00485</name>
</gene>
<reference evidence="2 3" key="2">
    <citation type="submission" date="2016-12" db="EMBL/GenBank/DDBJ databases">
        <title>Draft Genome Sequence of Cystobacter ferrugineus Strain Cbfe23.</title>
        <authorList>
            <person name="Akbar S."/>
            <person name="Dowd S.E."/>
            <person name="Stevens D.C."/>
        </authorList>
    </citation>
    <scope>NUCLEOTIDE SEQUENCE [LARGE SCALE GENOMIC DNA]</scope>
    <source>
        <strain evidence="2 3">Cbfe23</strain>
    </source>
</reference>
<feature type="coiled-coil region" evidence="1">
    <location>
        <begin position="11"/>
        <end position="58"/>
    </location>
</feature>
<organism evidence="2 3">
    <name type="scientific">Cystobacter ferrugineus</name>
    <dbReference type="NCBI Taxonomy" id="83449"/>
    <lineage>
        <taxon>Bacteria</taxon>
        <taxon>Pseudomonadati</taxon>
        <taxon>Myxococcota</taxon>
        <taxon>Myxococcia</taxon>
        <taxon>Myxococcales</taxon>
        <taxon>Cystobacterineae</taxon>
        <taxon>Archangiaceae</taxon>
        <taxon>Cystobacter</taxon>
    </lineage>
</organism>
<evidence type="ECO:0000256" key="1">
    <source>
        <dbReference type="SAM" id="Coils"/>
    </source>
</evidence>
<keyword evidence="1" id="KW-0175">Coiled coil</keyword>
<dbReference type="RefSeq" id="WP_071895814.1">
    <property type="nucleotide sequence ID" value="NZ_MPIN01000001.1"/>
</dbReference>
<evidence type="ECO:0000313" key="3">
    <source>
        <dbReference type="Proteomes" id="UP000182229"/>
    </source>
</evidence>
<dbReference type="EMBL" id="MPIN01000001">
    <property type="protein sequence ID" value="OJH41756.1"/>
    <property type="molecule type" value="Genomic_DNA"/>
</dbReference>
<comment type="caution">
    <text evidence="2">The sequence shown here is derived from an EMBL/GenBank/DDBJ whole genome shotgun (WGS) entry which is preliminary data.</text>
</comment>
<evidence type="ECO:0000313" key="2">
    <source>
        <dbReference type="EMBL" id="OJH41756.1"/>
    </source>
</evidence>
<dbReference type="STRING" id="83449.BON30_00485"/>
<reference evidence="3" key="1">
    <citation type="submission" date="2016-11" db="EMBL/GenBank/DDBJ databases">
        <authorList>
            <person name="Shukria A."/>
            <person name="Stevens D.C."/>
        </authorList>
    </citation>
    <scope>NUCLEOTIDE SEQUENCE [LARGE SCALE GENOMIC DNA]</scope>
    <source>
        <strain evidence="3">Cbfe23</strain>
    </source>
</reference>
<sequence length="132" mass="14690">MAADPKQSEALRQLQAAFESAQQKMSQLRKQVETHSALAEAKARSDLLQAEKERVMRELGEAVFKQVQKGRLELPTSFAPLLKAIDQVQLKVEAQAREITDLLQEGEEAAQRLKQKNIGATHSGVATRTKKL</sequence>
<keyword evidence="3" id="KW-1185">Reference proteome</keyword>
<name>A0A1L9BHS6_9BACT</name>